<comment type="caution">
    <text evidence="3">The sequence shown here is derived from an EMBL/GenBank/DDBJ whole genome shotgun (WGS) entry which is preliminary data.</text>
</comment>
<sequence length="414" mass="44188">MSAGRAAAAGVLVLVLGACASATDEPAAPTGEDRSPTSATSDSAPGGEKPPSALDDPAHPDFPDPLIDLDDLLPGGPPPNGIPSIDYPLFEPVAEVDWLDDDEPVLSLTIDGRTKAYPIRIMMWHEIVNDRLAGVPVAVTYCPLCNSGVAFERIVAGETTTFKVSGQLYADNLVMYDRLTESLWPQLTGRASVGALTGTRLESIPVGAVGWGQFRDEHPDARVLSRSTGHDRDYLTNPYVRYDDPDSEPLFALPADPDSRLPVKARVVGVGEGKDAVAVSRDVLADRGVQHVEVGRDRVVLWHAPGQVSALDAREIPDGAEIGSVAAFAAEVGGRALDFARAPDGTFRDRQTGSGWNLFGRAESGPLAGEQLTAVEHLDTFWFAWAAFQPGTRLVPGGRQTARTSRQRVGERLE</sequence>
<dbReference type="PROSITE" id="PS51257">
    <property type="entry name" value="PROKAR_LIPOPROTEIN"/>
    <property type="match status" value="1"/>
</dbReference>
<dbReference type="Pfam" id="PF11376">
    <property type="entry name" value="DUF3179"/>
    <property type="match status" value="1"/>
</dbReference>
<gene>
    <name evidence="3" type="ORF">GCM10009726_25300</name>
</gene>
<evidence type="ECO:0000313" key="3">
    <source>
        <dbReference type="EMBL" id="GAA2110005.1"/>
    </source>
</evidence>
<feature type="chain" id="PRO_5045121090" evidence="2">
    <location>
        <begin position="23"/>
        <end position="414"/>
    </location>
</feature>
<feature type="region of interest" description="Disordered" evidence="1">
    <location>
        <begin position="23"/>
        <end position="81"/>
    </location>
</feature>
<dbReference type="RefSeq" id="WP_231251591.1">
    <property type="nucleotide sequence ID" value="NZ_BAAAMQ010000012.1"/>
</dbReference>
<feature type="signal peptide" evidence="2">
    <location>
        <begin position="1"/>
        <end position="22"/>
    </location>
</feature>
<name>A0ABP5J0X0_9ACTN</name>
<accession>A0ABP5J0X0</accession>
<feature type="region of interest" description="Disordered" evidence="1">
    <location>
        <begin position="395"/>
        <end position="414"/>
    </location>
</feature>
<dbReference type="Proteomes" id="UP001501161">
    <property type="component" value="Unassembled WGS sequence"/>
</dbReference>
<reference evidence="4" key="1">
    <citation type="journal article" date="2019" name="Int. J. Syst. Evol. Microbiol.">
        <title>The Global Catalogue of Microorganisms (GCM) 10K type strain sequencing project: providing services to taxonomists for standard genome sequencing and annotation.</title>
        <authorList>
            <consortium name="The Broad Institute Genomics Platform"/>
            <consortium name="The Broad Institute Genome Sequencing Center for Infectious Disease"/>
            <person name="Wu L."/>
            <person name="Ma J."/>
        </authorList>
    </citation>
    <scope>NUCLEOTIDE SEQUENCE [LARGE SCALE GENOMIC DNA]</scope>
    <source>
        <strain evidence="4">JCM 13813</strain>
    </source>
</reference>
<dbReference type="InterPro" id="IPR021516">
    <property type="entry name" value="DUF3179"/>
</dbReference>
<evidence type="ECO:0000256" key="2">
    <source>
        <dbReference type="SAM" id="SignalP"/>
    </source>
</evidence>
<dbReference type="EMBL" id="BAAAMQ010000012">
    <property type="protein sequence ID" value="GAA2110005.1"/>
    <property type="molecule type" value="Genomic_DNA"/>
</dbReference>
<keyword evidence="2" id="KW-0732">Signal</keyword>
<protein>
    <submittedName>
        <fullName evidence="3">DUF3179 domain-containing protein</fullName>
    </submittedName>
</protein>
<evidence type="ECO:0000256" key="1">
    <source>
        <dbReference type="SAM" id="MobiDB-lite"/>
    </source>
</evidence>
<proteinExistence type="predicted"/>
<evidence type="ECO:0000313" key="4">
    <source>
        <dbReference type="Proteomes" id="UP001501161"/>
    </source>
</evidence>
<organism evidence="3 4">
    <name type="scientific">Nocardioides furvisabuli</name>
    <dbReference type="NCBI Taxonomy" id="375542"/>
    <lineage>
        <taxon>Bacteria</taxon>
        <taxon>Bacillati</taxon>
        <taxon>Actinomycetota</taxon>
        <taxon>Actinomycetes</taxon>
        <taxon>Propionibacteriales</taxon>
        <taxon>Nocardioidaceae</taxon>
        <taxon>Nocardioides</taxon>
    </lineage>
</organism>
<keyword evidence="4" id="KW-1185">Reference proteome</keyword>